<accession>A0ABU5K8X3</accession>
<dbReference type="RefSeq" id="WP_322423692.1">
    <property type="nucleotide sequence ID" value="NZ_JAXQPW010000001.1"/>
</dbReference>
<keyword evidence="2" id="KW-1185">Reference proteome</keyword>
<reference evidence="1 2" key="1">
    <citation type="submission" date="2023-11" db="EMBL/GenBank/DDBJ databases">
        <title>Novel species in genus Nocardioides.</title>
        <authorList>
            <person name="Zhou H."/>
        </authorList>
    </citation>
    <scope>NUCLEOTIDE SEQUENCE [LARGE SCALE GENOMIC DNA]</scope>
    <source>
        <strain evidence="1 2">S-58</strain>
    </source>
</reference>
<evidence type="ECO:0000313" key="2">
    <source>
        <dbReference type="Proteomes" id="UP001291999"/>
    </source>
</evidence>
<proteinExistence type="predicted"/>
<name>A0ABU5K8X3_9ACTN</name>
<dbReference type="EMBL" id="JAXQPW010000001">
    <property type="protein sequence ID" value="MDZ5661410.1"/>
    <property type="molecule type" value="Genomic_DNA"/>
</dbReference>
<evidence type="ECO:0000313" key="1">
    <source>
        <dbReference type="EMBL" id="MDZ5661410.1"/>
    </source>
</evidence>
<gene>
    <name evidence="1" type="ORF">SFC79_06490</name>
</gene>
<protein>
    <submittedName>
        <fullName evidence="1">Uncharacterized protein</fullName>
    </submittedName>
</protein>
<organism evidence="1 2">
    <name type="scientific">Nocardioides renjunii</name>
    <dbReference type="NCBI Taxonomy" id="3095075"/>
    <lineage>
        <taxon>Bacteria</taxon>
        <taxon>Bacillati</taxon>
        <taxon>Actinomycetota</taxon>
        <taxon>Actinomycetes</taxon>
        <taxon>Propionibacteriales</taxon>
        <taxon>Nocardioidaceae</taxon>
        <taxon>Nocardioides</taxon>
    </lineage>
</organism>
<comment type="caution">
    <text evidence="1">The sequence shown here is derived from an EMBL/GenBank/DDBJ whole genome shotgun (WGS) entry which is preliminary data.</text>
</comment>
<dbReference type="Proteomes" id="UP001291999">
    <property type="component" value="Unassembled WGS sequence"/>
</dbReference>
<sequence length="117" mass="12926">MAFMVPGGLRQLISEASLDEWVDNGQRCDLLDWFEDVTAWVTIGRKHGLGDMTDEVVPLLAKCLDRTQDFNDFVVQDSGYTIGDSWPRVVEAAAWAILKRYDAAVSTGAFVGEALEA</sequence>